<feature type="domain" description="Protein kinase" evidence="9">
    <location>
        <begin position="137"/>
        <end position="500"/>
    </location>
</feature>
<evidence type="ECO:0000256" key="4">
    <source>
        <dbReference type="ARBA" id="ARBA00022741"/>
    </source>
</evidence>
<keyword evidence="5" id="KW-0418">Kinase</keyword>
<comment type="catalytic activity">
    <reaction evidence="7">
        <text>L-threonyl-[protein] + ATP = O-phospho-L-threonyl-[protein] + ADP + H(+)</text>
        <dbReference type="Rhea" id="RHEA:46608"/>
        <dbReference type="Rhea" id="RHEA-COMP:11060"/>
        <dbReference type="Rhea" id="RHEA-COMP:11605"/>
        <dbReference type="ChEBI" id="CHEBI:15378"/>
        <dbReference type="ChEBI" id="CHEBI:30013"/>
        <dbReference type="ChEBI" id="CHEBI:30616"/>
        <dbReference type="ChEBI" id="CHEBI:61977"/>
        <dbReference type="ChEBI" id="CHEBI:456216"/>
        <dbReference type="EC" id="2.7.11.1"/>
    </reaction>
</comment>
<evidence type="ECO:0000313" key="10">
    <source>
        <dbReference type="EMBL" id="KAL2071145.1"/>
    </source>
</evidence>
<evidence type="ECO:0000313" key="11">
    <source>
        <dbReference type="Proteomes" id="UP001595075"/>
    </source>
</evidence>
<proteinExistence type="predicted"/>
<dbReference type="EMBL" id="JAZHXI010000005">
    <property type="protein sequence ID" value="KAL2071145.1"/>
    <property type="molecule type" value="Genomic_DNA"/>
</dbReference>
<dbReference type="InterPro" id="IPR011009">
    <property type="entry name" value="Kinase-like_dom_sf"/>
</dbReference>
<evidence type="ECO:0000256" key="7">
    <source>
        <dbReference type="ARBA" id="ARBA00047899"/>
    </source>
</evidence>
<keyword evidence="3" id="KW-0808">Transferase</keyword>
<gene>
    <name evidence="10" type="ORF">VTL71DRAFT_12380</name>
</gene>
<dbReference type="PANTHER" id="PTHR43671">
    <property type="entry name" value="SERINE/THREONINE-PROTEIN KINASE NEK"/>
    <property type="match status" value="1"/>
</dbReference>
<dbReference type="SMART" id="SM00220">
    <property type="entry name" value="S_TKc"/>
    <property type="match status" value="1"/>
</dbReference>
<dbReference type="PROSITE" id="PS50011">
    <property type="entry name" value="PROTEIN_KINASE_DOM"/>
    <property type="match status" value="1"/>
</dbReference>
<dbReference type="Pfam" id="PF00069">
    <property type="entry name" value="Pkinase"/>
    <property type="match status" value="1"/>
</dbReference>
<organism evidence="10 11">
    <name type="scientific">Oculimacula yallundae</name>
    <dbReference type="NCBI Taxonomy" id="86028"/>
    <lineage>
        <taxon>Eukaryota</taxon>
        <taxon>Fungi</taxon>
        <taxon>Dikarya</taxon>
        <taxon>Ascomycota</taxon>
        <taxon>Pezizomycotina</taxon>
        <taxon>Leotiomycetes</taxon>
        <taxon>Helotiales</taxon>
        <taxon>Ploettnerulaceae</taxon>
        <taxon>Oculimacula</taxon>
    </lineage>
</organism>
<evidence type="ECO:0000256" key="1">
    <source>
        <dbReference type="ARBA" id="ARBA00012513"/>
    </source>
</evidence>
<evidence type="ECO:0000256" key="8">
    <source>
        <dbReference type="ARBA" id="ARBA00048679"/>
    </source>
</evidence>
<keyword evidence="4" id="KW-0547">Nucleotide-binding</keyword>
<evidence type="ECO:0000256" key="3">
    <source>
        <dbReference type="ARBA" id="ARBA00022679"/>
    </source>
</evidence>
<dbReference type="InterPro" id="IPR050660">
    <property type="entry name" value="NEK_Ser/Thr_kinase"/>
</dbReference>
<dbReference type="InterPro" id="IPR000719">
    <property type="entry name" value="Prot_kinase_dom"/>
</dbReference>
<dbReference type="EC" id="2.7.11.1" evidence="1"/>
<dbReference type="Gene3D" id="1.10.510.10">
    <property type="entry name" value="Transferase(Phosphotransferase) domain 1"/>
    <property type="match status" value="1"/>
</dbReference>
<comment type="caution">
    <text evidence="10">The sequence shown here is derived from an EMBL/GenBank/DDBJ whole genome shotgun (WGS) entry which is preliminary data.</text>
</comment>
<name>A0ABR4CMG9_9HELO</name>
<dbReference type="PROSITE" id="PS00108">
    <property type="entry name" value="PROTEIN_KINASE_ST"/>
    <property type="match status" value="1"/>
</dbReference>
<keyword evidence="2" id="KW-0723">Serine/threonine-protein kinase</keyword>
<evidence type="ECO:0000256" key="6">
    <source>
        <dbReference type="ARBA" id="ARBA00022840"/>
    </source>
</evidence>
<evidence type="ECO:0000259" key="9">
    <source>
        <dbReference type="PROSITE" id="PS50011"/>
    </source>
</evidence>
<reference evidence="10 11" key="1">
    <citation type="journal article" date="2024" name="Commun. Biol.">
        <title>Comparative genomic analysis of thermophilic fungi reveals convergent evolutionary adaptations and gene losses.</title>
        <authorList>
            <person name="Steindorff A.S."/>
            <person name="Aguilar-Pontes M.V."/>
            <person name="Robinson A.J."/>
            <person name="Andreopoulos B."/>
            <person name="LaButti K."/>
            <person name="Kuo A."/>
            <person name="Mondo S."/>
            <person name="Riley R."/>
            <person name="Otillar R."/>
            <person name="Haridas S."/>
            <person name="Lipzen A."/>
            <person name="Grimwood J."/>
            <person name="Schmutz J."/>
            <person name="Clum A."/>
            <person name="Reid I.D."/>
            <person name="Moisan M.C."/>
            <person name="Butler G."/>
            <person name="Nguyen T.T.M."/>
            <person name="Dewar K."/>
            <person name="Conant G."/>
            <person name="Drula E."/>
            <person name="Henrissat B."/>
            <person name="Hansel C."/>
            <person name="Singer S."/>
            <person name="Hutchinson M.I."/>
            <person name="de Vries R.P."/>
            <person name="Natvig D.O."/>
            <person name="Powell A.J."/>
            <person name="Tsang A."/>
            <person name="Grigoriev I.V."/>
        </authorList>
    </citation>
    <scope>NUCLEOTIDE SEQUENCE [LARGE SCALE GENOMIC DNA]</scope>
    <source>
        <strain evidence="10 11">CBS 494.80</strain>
    </source>
</reference>
<comment type="catalytic activity">
    <reaction evidence="8">
        <text>L-seryl-[protein] + ATP = O-phospho-L-seryl-[protein] + ADP + H(+)</text>
        <dbReference type="Rhea" id="RHEA:17989"/>
        <dbReference type="Rhea" id="RHEA-COMP:9863"/>
        <dbReference type="Rhea" id="RHEA-COMP:11604"/>
        <dbReference type="ChEBI" id="CHEBI:15378"/>
        <dbReference type="ChEBI" id="CHEBI:29999"/>
        <dbReference type="ChEBI" id="CHEBI:30616"/>
        <dbReference type="ChEBI" id="CHEBI:83421"/>
        <dbReference type="ChEBI" id="CHEBI:456216"/>
        <dbReference type="EC" id="2.7.11.1"/>
    </reaction>
</comment>
<keyword evidence="11" id="KW-1185">Reference proteome</keyword>
<dbReference type="SUPFAM" id="SSF56112">
    <property type="entry name" value="Protein kinase-like (PK-like)"/>
    <property type="match status" value="1"/>
</dbReference>
<accession>A0ABR4CMG9</accession>
<keyword evidence="6" id="KW-0067">ATP-binding</keyword>
<dbReference type="PANTHER" id="PTHR43671:SF98">
    <property type="entry name" value="SERINE_THREONINE-PROTEIN KINASE NEK11"/>
    <property type="match status" value="1"/>
</dbReference>
<evidence type="ECO:0000256" key="2">
    <source>
        <dbReference type="ARBA" id="ARBA00022527"/>
    </source>
</evidence>
<evidence type="ECO:0000256" key="5">
    <source>
        <dbReference type="ARBA" id="ARBA00022777"/>
    </source>
</evidence>
<sequence length="525" mass="59879">MLGITMANGRRISDQLKDKLREVYPELRVLPIEWKFFIDNQDEVGYWINSKEKKVKTRNHPKLGKLPDPWVFKVVEDLAGGSVKLAYYNKVTKEESREDPRFLPETLQNHQNLAKQIDGLEIASSLRRSTRAEPIEQMKRQPIGSTNIRSKYEIMHVLDDGKGSGGAMNGGVFVVRIKGQTRLSVEKRFKPGELNLGSRETEMLHRLKHGSISFYTAGFIDKNAKIGSVYVELCDRGSLQDVWERYQEHNMKARNDRDPDKIAHVPEGFLWHILIGLADGLAYLANGRSYVSPDIMDTKPADNWVPVVHRDIKPENVLCRSRDRIASRKYPYCVISDFGLATNDVEADHPKADRHHLDGYSCGTVPFYAPELCSKAYPNPFVTRQSDKFPPGEKHSNKSDLWAVGVCVFNLAMIGYPPKCSQPYWHINWPSPKGIDPLVWCKTRPSRIQELDIGDELGYTSELRKAIMLTTAFDPDDRPKSAELVQTLKKMVKAAGHDRMDVKQLPEWAFKVHDFHSAKPRPADF</sequence>
<dbReference type="Proteomes" id="UP001595075">
    <property type="component" value="Unassembled WGS sequence"/>
</dbReference>
<protein>
    <recommendedName>
        <fullName evidence="1">non-specific serine/threonine protein kinase</fullName>
        <ecNumber evidence="1">2.7.11.1</ecNumber>
    </recommendedName>
</protein>
<dbReference type="InterPro" id="IPR008271">
    <property type="entry name" value="Ser/Thr_kinase_AS"/>
</dbReference>